<dbReference type="PANTHER" id="PTHR33973">
    <property type="entry name" value="OS07G0153300 PROTEIN"/>
    <property type="match status" value="1"/>
</dbReference>
<dbReference type="RefSeq" id="WP_246098785.1">
    <property type="nucleotide sequence ID" value="NZ_FXTK01000020.1"/>
</dbReference>
<keyword evidence="2" id="KW-1185">Reference proteome</keyword>
<dbReference type="InterPro" id="IPR010775">
    <property type="entry name" value="DUF1365"/>
</dbReference>
<evidence type="ECO:0000313" key="1">
    <source>
        <dbReference type="EMBL" id="SMO94008.1"/>
    </source>
</evidence>
<proteinExistence type="predicted"/>
<evidence type="ECO:0000313" key="2">
    <source>
        <dbReference type="Proteomes" id="UP000319014"/>
    </source>
</evidence>
<dbReference type="Proteomes" id="UP000319014">
    <property type="component" value="Unassembled WGS sequence"/>
</dbReference>
<dbReference type="AlphaFoldDB" id="A0A521FCT8"/>
<dbReference type="Pfam" id="PF07103">
    <property type="entry name" value="DUF1365"/>
    <property type="match status" value="1"/>
</dbReference>
<dbReference type="PANTHER" id="PTHR33973:SF4">
    <property type="entry name" value="OS07G0153300 PROTEIN"/>
    <property type="match status" value="1"/>
</dbReference>
<reference evidence="1 2" key="1">
    <citation type="submission" date="2017-05" db="EMBL/GenBank/DDBJ databases">
        <authorList>
            <person name="Varghese N."/>
            <person name="Submissions S."/>
        </authorList>
    </citation>
    <scope>NUCLEOTIDE SEQUENCE [LARGE SCALE GENOMIC DNA]</scope>
    <source>
        <strain evidence="1 2">DSM 100094</strain>
    </source>
</reference>
<dbReference type="EMBL" id="FXTK01000020">
    <property type="protein sequence ID" value="SMO94008.1"/>
    <property type="molecule type" value="Genomic_DNA"/>
</dbReference>
<protein>
    <recommendedName>
        <fullName evidence="3">Cyclopropane-fatty-acyl-phospholipid synthase</fullName>
    </recommendedName>
</protein>
<gene>
    <name evidence="1" type="ORF">SAMN06265221_12059</name>
</gene>
<accession>A0A521FCT8</accession>
<sequence length="258" mass="28475">MTLAERLDRGQVLHMAADVTHARRGALRHAFRYKVEYLLLSPETALGSGLFSVNRFNLFAIHDRDHGGPRGQGAGAAWAWTQLEQAGFQRMPGMVMALLTQPRLLGHWFTPVSFWLVLRGDQIMAAIAEVNNTFGQRHSYLCANPGFAPIGRNDIICTDKLFHVSPFQDVAGEYRFAFRLTPDHIAIRISQIDGDKGLDAAMSGALRPFTNATAIGACLRRPGGSLRVLALIYWNALRLKLKGAAYRPVPAPPDKDVS</sequence>
<evidence type="ECO:0008006" key="3">
    <source>
        <dbReference type="Google" id="ProtNLM"/>
    </source>
</evidence>
<name>A0A521FCT8_9RHOB</name>
<organism evidence="1 2">
    <name type="scientific">Paracoccus laeviglucosivorans</name>
    <dbReference type="NCBI Taxonomy" id="1197861"/>
    <lineage>
        <taxon>Bacteria</taxon>
        <taxon>Pseudomonadati</taxon>
        <taxon>Pseudomonadota</taxon>
        <taxon>Alphaproteobacteria</taxon>
        <taxon>Rhodobacterales</taxon>
        <taxon>Paracoccaceae</taxon>
        <taxon>Paracoccus</taxon>
    </lineage>
</organism>